<feature type="chain" id="PRO_5041735666" evidence="1">
    <location>
        <begin position="24"/>
        <end position="212"/>
    </location>
</feature>
<proteinExistence type="predicted"/>
<evidence type="ECO:0000256" key="1">
    <source>
        <dbReference type="SAM" id="SignalP"/>
    </source>
</evidence>
<reference evidence="2" key="1">
    <citation type="submission" date="2020-03" db="EMBL/GenBank/DDBJ databases">
        <authorList>
            <person name="Kislichkina A."/>
            <person name="Dentovskaya S."/>
            <person name="Shaikhutdinov R."/>
            <person name="Ivanov S."/>
            <person name="Sizova A."/>
            <person name="Solomentsev V."/>
            <person name="Bogun A."/>
        </authorList>
    </citation>
    <scope>NUCLEOTIDE SEQUENCE</scope>
    <source>
        <strain evidence="2">SCPM-O-B-8025</strain>
    </source>
</reference>
<dbReference type="EMBL" id="JAASAN010000001">
    <property type="protein sequence ID" value="NIL25033.1"/>
    <property type="molecule type" value="Genomic_DNA"/>
</dbReference>
<organism evidence="2 3">
    <name type="scientific">Yersinia massiliensis</name>
    <dbReference type="NCBI Taxonomy" id="419257"/>
    <lineage>
        <taxon>Bacteria</taxon>
        <taxon>Pseudomonadati</taxon>
        <taxon>Pseudomonadota</taxon>
        <taxon>Gammaproteobacteria</taxon>
        <taxon>Enterobacterales</taxon>
        <taxon>Yersiniaceae</taxon>
        <taxon>Yersinia</taxon>
    </lineage>
</organism>
<feature type="signal peptide" evidence="1">
    <location>
        <begin position="1"/>
        <end position="23"/>
    </location>
</feature>
<sequence>MKQQLIKLTVLSSLLFSIATAYAAPPVAELKVKGTLKVPTCDVSAPDNGIYNFGKISSTQVSSTGVANLTPMTKNWVVTCDATTYLNIKPIDNRDDSMYPPSTSTYGLGMVNGTGKIGSYTLVLQNALVDGISSKLFSASTGTFTAVTAATLYKNGQSTGWASADNTQSAGKVFSADIIVSPMLAPTSIMNGPITEDTELDGSVTLNFAFGI</sequence>
<dbReference type="RefSeq" id="WP_050286007.1">
    <property type="nucleotide sequence ID" value="NZ_CAUPYG010000036.1"/>
</dbReference>
<dbReference type="Pfam" id="PF06551">
    <property type="entry name" value="DUF1120"/>
    <property type="match status" value="1"/>
</dbReference>
<dbReference type="Proteomes" id="UP000698240">
    <property type="component" value="Unassembled WGS sequence"/>
</dbReference>
<protein>
    <submittedName>
        <fullName evidence="2">DUF1120 domain-containing protein</fullName>
    </submittedName>
</protein>
<name>A0AA90XRJ9_9GAMM</name>
<gene>
    <name evidence="2" type="ORF">HB980_00455</name>
</gene>
<dbReference type="InterPro" id="IPR010546">
    <property type="entry name" value="DUF1120"/>
</dbReference>
<keyword evidence="1" id="KW-0732">Signal</keyword>
<evidence type="ECO:0000313" key="2">
    <source>
        <dbReference type="EMBL" id="NIL25033.1"/>
    </source>
</evidence>
<evidence type="ECO:0000313" key="3">
    <source>
        <dbReference type="Proteomes" id="UP000698240"/>
    </source>
</evidence>
<accession>A0AA90XRJ9</accession>
<dbReference type="AlphaFoldDB" id="A0AA90XRJ9"/>
<comment type="caution">
    <text evidence="2">The sequence shown here is derived from an EMBL/GenBank/DDBJ whole genome shotgun (WGS) entry which is preliminary data.</text>
</comment>